<reference evidence="4" key="1">
    <citation type="journal article" date="2019" name="Int. J. Syst. Evol. Microbiol.">
        <title>The Global Catalogue of Microorganisms (GCM) 10K type strain sequencing project: providing services to taxonomists for standard genome sequencing and annotation.</title>
        <authorList>
            <consortium name="The Broad Institute Genomics Platform"/>
            <consortium name="The Broad Institute Genome Sequencing Center for Infectious Disease"/>
            <person name="Wu L."/>
            <person name="Ma J."/>
        </authorList>
    </citation>
    <scope>NUCLEOTIDE SEQUENCE [LARGE SCALE GENOMIC DNA]</scope>
    <source>
        <strain evidence="4">KCTC 52438</strain>
    </source>
</reference>
<dbReference type="InterPro" id="IPR025205">
    <property type="entry name" value="PilX/PilW_C"/>
</dbReference>
<keyword evidence="1" id="KW-0812">Transmembrane</keyword>
<gene>
    <name evidence="3" type="ORF">ACFOEK_14180</name>
</gene>
<keyword evidence="4" id="KW-1185">Reference proteome</keyword>
<name>A0ABV7HHQ7_9GAMM</name>
<keyword evidence="1" id="KW-0472">Membrane</keyword>
<evidence type="ECO:0000259" key="2">
    <source>
        <dbReference type="Pfam" id="PF13681"/>
    </source>
</evidence>
<sequence length="201" mass="23189">MKKQVMRNLPLPFKKRQSGNVLLVCLALMMIMTLWGISSTRNVALSLQGNYNAQMKQYSFEAAEFTVRQVEQMLENEITLAEQIPDTFNGTNGRYSLALDIPQNVDLVMVPADFDYRVSQDWLESYGDEEYWKELSYIEVEYDSDPDSPTFMERQPRAIIEYLGREAKGDESRYVFRISAIAWGLQGLASSVVRTHYTLEL</sequence>
<dbReference type="EMBL" id="JBHRSZ010000006">
    <property type="protein sequence ID" value="MFC3152181.1"/>
    <property type="molecule type" value="Genomic_DNA"/>
</dbReference>
<dbReference type="Proteomes" id="UP001595476">
    <property type="component" value="Unassembled WGS sequence"/>
</dbReference>
<comment type="caution">
    <text evidence="3">The sequence shown here is derived from an EMBL/GenBank/DDBJ whole genome shotgun (WGS) entry which is preliminary data.</text>
</comment>
<protein>
    <recommendedName>
        <fullName evidence="2">PilX/PilW C-terminal domain-containing protein</fullName>
    </recommendedName>
</protein>
<dbReference type="Pfam" id="PF13681">
    <property type="entry name" value="PilX"/>
    <property type="match status" value="1"/>
</dbReference>
<accession>A0ABV7HHQ7</accession>
<keyword evidence="1" id="KW-1133">Transmembrane helix</keyword>
<proteinExistence type="predicted"/>
<organism evidence="3 4">
    <name type="scientific">Litoribrevibacter euphylliae</name>
    <dbReference type="NCBI Taxonomy" id="1834034"/>
    <lineage>
        <taxon>Bacteria</taxon>
        <taxon>Pseudomonadati</taxon>
        <taxon>Pseudomonadota</taxon>
        <taxon>Gammaproteobacteria</taxon>
        <taxon>Oceanospirillales</taxon>
        <taxon>Oceanospirillaceae</taxon>
        <taxon>Litoribrevibacter</taxon>
    </lineage>
</organism>
<evidence type="ECO:0000313" key="3">
    <source>
        <dbReference type="EMBL" id="MFC3152181.1"/>
    </source>
</evidence>
<feature type="transmembrane region" description="Helical" evidence="1">
    <location>
        <begin position="21"/>
        <end position="38"/>
    </location>
</feature>
<feature type="domain" description="PilX/PilW C-terminal" evidence="2">
    <location>
        <begin position="152"/>
        <end position="198"/>
    </location>
</feature>
<evidence type="ECO:0000256" key="1">
    <source>
        <dbReference type="SAM" id="Phobius"/>
    </source>
</evidence>
<evidence type="ECO:0000313" key="4">
    <source>
        <dbReference type="Proteomes" id="UP001595476"/>
    </source>
</evidence>
<dbReference type="RefSeq" id="WP_386722056.1">
    <property type="nucleotide sequence ID" value="NZ_JBHRSZ010000006.1"/>
</dbReference>